<dbReference type="SUPFAM" id="SSF52833">
    <property type="entry name" value="Thioredoxin-like"/>
    <property type="match status" value="1"/>
</dbReference>
<dbReference type="PRINTS" id="PR00421">
    <property type="entry name" value="THIOREDOXIN"/>
</dbReference>
<dbReference type="PROSITE" id="PS51352">
    <property type="entry name" value="THIOREDOXIN_2"/>
    <property type="match status" value="1"/>
</dbReference>
<evidence type="ECO:0000313" key="6">
    <source>
        <dbReference type="EMBL" id="HGE66748.1"/>
    </source>
</evidence>
<feature type="domain" description="Thioredoxin" evidence="5">
    <location>
        <begin position="15"/>
        <end position="127"/>
    </location>
</feature>
<dbReference type="EMBL" id="DTAK01000012">
    <property type="protein sequence ID" value="HGU58992.1"/>
    <property type="molecule type" value="Genomic_DNA"/>
</dbReference>
<keyword evidence="3" id="KW-1015">Disulfide bond</keyword>
<protein>
    <submittedName>
        <fullName evidence="6">Thioredoxin</fullName>
    </submittedName>
</protein>
<keyword evidence="1" id="KW-0813">Transport</keyword>
<dbReference type="InterPro" id="IPR005746">
    <property type="entry name" value="Thioredoxin"/>
</dbReference>
<comment type="caution">
    <text evidence="6">The sequence shown here is derived from an EMBL/GenBank/DDBJ whole genome shotgun (WGS) entry which is preliminary data.</text>
</comment>
<dbReference type="Pfam" id="PF00085">
    <property type="entry name" value="Thioredoxin"/>
    <property type="match status" value="1"/>
</dbReference>
<evidence type="ECO:0000259" key="5">
    <source>
        <dbReference type="PROSITE" id="PS51352"/>
    </source>
</evidence>
<dbReference type="InterPro" id="IPR036249">
    <property type="entry name" value="Thioredoxin-like_sf"/>
</dbReference>
<proteinExistence type="predicted"/>
<dbReference type="Gene3D" id="3.40.30.10">
    <property type="entry name" value="Glutaredoxin"/>
    <property type="match status" value="1"/>
</dbReference>
<dbReference type="PANTHER" id="PTHR45663:SF11">
    <property type="entry name" value="GEO12009P1"/>
    <property type="match status" value="1"/>
</dbReference>
<evidence type="ECO:0000256" key="3">
    <source>
        <dbReference type="ARBA" id="ARBA00023157"/>
    </source>
</evidence>
<keyword evidence="4" id="KW-0676">Redox-active center</keyword>
<dbReference type="AlphaFoldDB" id="A0A7C3UI25"/>
<dbReference type="NCBIfam" id="TIGR01068">
    <property type="entry name" value="thioredoxin"/>
    <property type="match status" value="1"/>
</dbReference>
<dbReference type="FunFam" id="3.40.30.10:FF:000001">
    <property type="entry name" value="Thioredoxin"/>
    <property type="match status" value="1"/>
</dbReference>
<evidence type="ECO:0000256" key="2">
    <source>
        <dbReference type="ARBA" id="ARBA00022982"/>
    </source>
</evidence>
<accession>A0A7C3UI25</accession>
<evidence type="ECO:0000313" key="8">
    <source>
        <dbReference type="EMBL" id="HHF47794.1"/>
    </source>
</evidence>
<dbReference type="CDD" id="cd02947">
    <property type="entry name" value="TRX_family"/>
    <property type="match status" value="1"/>
</dbReference>
<dbReference type="GO" id="GO:0005737">
    <property type="term" value="C:cytoplasm"/>
    <property type="evidence" value="ECO:0007669"/>
    <property type="project" value="TreeGrafter"/>
</dbReference>
<dbReference type="PANTHER" id="PTHR45663">
    <property type="entry name" value="GEO12009P1"/>
    <property type="match status" value="1"/>
</dbReference>
<evidence type="ECO:0000313" key="7">
    <source>
        <dbReference type="EMBL" id="HGU58992.1"/>
    </source>
</evidence>
<evidence type="ECO:0000256" key="4">
    <source>
        <dbReference type="ARBA" id="ARBA00023284"/>
    </source>
</evidence>
<organism evidence="6">
    <name type="scientific">Geoglobus ahangari</name>
    <dbReference type="NCBI Taxonomy" id="113653"/>
    <lineage>
        <taxon>Archaea</taxon>
        <taxon>Methanobacteriati</taxon>
        <taxon>Methanobacteriota</taxon>
        <taxon>Archaeoglobi</taxon>
        <taxon>Archaeoglobales</taxon>
        <taxon>Archaeoglobaceae</taxon>
        <taxon>Geoglobus</taxon>
    </lineage>
</organism>
<dbReference type="EMBL" id="DTPI01000032">
    <property type="protein sequence ID" value="HGE66748.1"/>
    <property type="molecule type" value="Genomic_DNA"/>
</dbReference>
<gene>
    <name evidence="6" type="primary">trxA</name>
    <name evidence="8" type="ORF">ENL48_00860</name>
    <name evidence="7" type="ORF">ENT89_02090</name>
    <name evidence="6" type="ORF">ENX77_06510</name>
</gene>
<dbReference type="EMBL" id="DRUC01000015">
    <property type="protein sequence ID" value="HHF47794.1"/>
    <property type="molecule type" value="Genomic_DNA"/>
</dbReference>
<name>A0A7C3UI25_9EURY</name>
<dbReference type="InterPro" id="IPR013766">
    <property type="entry name" value="Thioredoxin_domain"/>
</dbReference>
<dbReference type="GO" id="GO:0015035">
    <property type="term" value="F:protein-disulfide reductase activity"/>
    <property type="evidence" value="ECO:0007669"/>
    <property type="project" value="InterPro"/>
</dbReference>
<reference evidence="6" key="1">
    <citation type="journal article" date="2020" name="mSystems">
        <title>Genome- and Community-Level Interaction Insights into Carbon Utilization and Element Cycling Functions of Hydrothermarchaeota in Hydrothermal Sediment.</title>
        <authorList>
            <person name="Zhou Z."/>
            <person name="Liu Y."/>
            <person name="Xu W."/>
            <person name="Pan J."/>
            <person name="Luo Z.H."/>
            <person name="Li M."/>
        </authorList>
    </citation>
    <scope>NUCLEOTIDE SEQUENCE [LARGE SCALE GENOMIC DNA]</scope>
    <source>
        <strain evidence="8">SpSt-10</strain>
        <strain evidence="7">SpSt-62</strain>
        <strain evidence="6">SpSt-97</strain>
    </source>
</reference>
<sequence>MDDLEMIRQKKIKELLEKVKRMDKPLKADETNFNKILSQYENVVVDFWAEWCMPCRMISPVIEELAKEYSGKVVFAKLNTDENQSIAARYNISAIPTLIFFKNGKPVDILIGAFPKSEIKRWIEKNL</sequence>
<evidence type="ECO:0000256" key="1">
    <source>
        <dbReference type="ARBA" id="ARBA00022448"/>
    </source>
</evidence>
<keyword evidence="2" id="KW-0249">Electron transport</keyword>